<dbReference type="Pfam" id="PF13401">
    <property type="entry name" value="AAA_22"/>
    <property type="match status" value="1"/>
</dbReference>
<dbReference type="AlphaFoldDB" id="A0A939IVA6"/>
<dbReference type="PANTHER" id="PTHR44688:SF16">
    <property type="entry name" value="DNA-BINDING TRANSCRIPTIONAL ACTIVATOR DEVR_DOSR"/>
    <property type="match status" value="1"/>
</dbReference>
<dbReference type="SUPFAM" id="SSF46894">
    <property type="entry name" value="C-terminal effector domain of the bipartite response regulators"/>
    <property type="match status" value="1"/>
</dbReference>
<dbReference type="CDD" id="cd06170">
    <property type="entry name" value="LuxR_C_like"/>
    <property type="match status" value="1"/>
</dbReference>
<keyword evidence="3" id="KW-0804">Transcription</keyword>
<sequence length="830" mass="89400">MPRPENVRRPRVTATIDAALARYSFCIVSAPSGYGKTTAVAEWGANADRLAWLTLNALDADPRRLARGVLDALAVATDGRGGAPSHTTRFDPRRAYAAIIDSLESAEGVVQLVVDDAHRAGEAWREGLLGMLLEQMPEKLRIVLVGTTLLEVTSARERLIAPDLFLCADVLRFTADEIAELHAAGSHTLTPVAILEETQGWPIAVSMVMIAGARPDSDATSASAFLADYVRDYVLASLPPALARFMLDASVCAVLDADLAAKVTGEEHAARLLEECARLGLFLDRFAVPEGTRYRWHATFSKTCSSLLAAEDPARLVELHRRAAAHLSRPEPITAISHSMRATDIGAARSTLLGCWLGLSMNGNAAEVETAATRIMMHLAEDAELLLIRACATDMLGDHHLAHDLFVRGQAQIATSGAADDDVVLDIARLVISDEPERVSAAHERVRERMLAGAAAPALADQVAVNTLLAWAEIRHPTNPVLPAEHFAAVAREMRGQEPDLWPRALGGVAFGHMWAGHLRRARHVLDEINAMSDSIDASSARGGLDVSSIMAEGLVAHLSGDPTTTSQLFAALTAGDADPSVTSVARLMLACAAAEGGDVAACRRAAIGAQEIPVETLHGVPWGVIRETAIAVLEEAIGNRDRALRIARRHVRRTDLPLVALALSGVLRRAEEYSEALIQLRSLRTFAEVSYIKVSTLITAAVMRRHKGDHEAAHDVCEAALAVAASEGIRLPFGVRETAVRRLLGEHVHHGTQYEDFISECLADDAAGSVAGVLSDREREVYRQLQTSRTLPEIARELGVSVNTIKTHQRSIYRKLDVSSRRDAVRVGL</sequence>
<proteinExistence type="predicted"/>
<dbReference type="InterPro" id="IPR016032">
    <property type="entry name" value="Sig_transdc_resp-reg_C-effctor"/>
</dbReference>
<dbReference type="InterPro" id="IPR027417">
    <property type="entry name" value="P-loop_NTPase"/>
</dbReference>
<protein>
    <submittedName>
        <fullName evidence="5">LuxR family transcriptional regulator</fullName>
    </submittedName>
</protein>
<dbReference type="GO" id="GO:0003677">
    <property type="term" value="F:DNA binding"/>
    <property type="evidence" value="ECO:0007669"/>
    <property type="project" value="UniProtKB-KW"/>
</dbReference>
<dbReference type="SMART" id="SM00421">
    <property type="entry name" value="HTH_LUXR"/>
    <property type="match status" value="1"/>
</dbReference>
<dbReference type="Pfam" id="PF25873">
    <property type="entry name" value="WHD_MalT"/>
    <property type="match status" value="1"/>
</dbReference>
<organism evidence="5 6">
    <name type="scientific">Microbacterium esteraromaticum</name>
    <dbReference type="NCBI Taxonomy" id="57043"/>
    <lineage>
        <taxon>Bacteria</taxon>
        <taxon>Bacillati</taxon>
        <taxon>Actinomycetota</taxon>
        <taxon>Actinomycetes</taxon>
        <taxon>Micrococcales</taxon>
        <taxon>Microbacteriaceae</taxon>
        <taxon>Microbacterium</taxon>
    </lineage>
</organism>
<gene>
    <name evidence="5" type="ORF">JF543_09835</name>
</gene>
<dbReference type="Proteomes" id="UP000664385">
    <property type="component" value="Unassembled WGS sequence"/>
</dbReference>
<dbReference type="InterPro" id="IPR059106">
    <property type="entry name" value="WHD_MalT"/>
</dbReference>
<dbReference type="InterPro" id="IPR049945">
    <property type="entry name" value="AAA_22"/>
</dbReference>
<dbReference type="EMBL" id="JAEMWU010000001">
    <property type="protein sequence ID" value="MBN8206256.1"/>
    <property type="molecule type" value="Genomic_DNA"/>
</dbReference>
<accession>A0A939IVA6</accession>
<evidence type="ECO:0000313" key="5">
    <source>
        <dbReference type="EMBL" id="MBN8206256.1"/>
    </source>
</evidence>
<keyword evidence="1" id="KW-0805">Transcription regulation</keyword>
<evidence type="ECO:0000256" key="1">
    <source>
        <dbReference type="ARBA" id="ARBA00023015"/>
    </source>
</evidence>
<dbReference type="SUPFAM" id="SSF52540">
    <property type="entry name" value="P-loop containing nucleoside triphosphate hydrolases"/>
    <property type="match status" value="1"/>
</dbReference>
<dbReference type="Pfam" id="PF00196">
    <property type="entry name" value="GerE"/>
    <property type="match status" value="1"/>
</dbReference>
<keyword evidence="2" id="KW-0238">DNA-binding</keyword>
<evidence type="ECO:0000256" key="2">
    <source>
        <dbReference type="ARBA" id="ARBA00023125"/>
    </source>
</evidence>
<dbReference type="InterPro" id="IPR000792">
    <property type="entry name" value="Tscrpt_reg_LuxR_C"/>
</dbReference>
<feature type="domain" description="HTH luxR-type" evidence="4">
    <location>
        <begin position="768"/>
        <end position="830"/>
    </location>
</feature>
<dbReference type="PRINTS" id="PR00038">
    <property type="entry name" value="HTHLUXR"/>
</dbReference>
<dbReference type="PANTHER" id="PTHR44688">
    <property type="entry name" value="DNA-BINDING TRANSCRIPTIONAL ACTIVATOR DEVR_DOSR"/>
    <property type="match status" value="1"/>
</dbReference>
<evidence type="ECO:0000256" key="3">
    <source>
        <dbReference type="ARBA" id="ARBA00023163"/>
    </source>
</evidence>
<dbReference type="GO" id="GO:0006355">
    <property type="term" value="P:regulation of DNA-templated transcription"/>
    <property type="evidence" value="ECO:0007669"/>
    <property type="project" value="InterPro"/>
</dbReference>
<dbReference type="InterPro" id="IPR036388">
    <property type="entry name" value="WH-like_DNA-bd_sf"/>
</dbReference>
<dbReference type="GO" id="GO:0016887">
    <property type="term" value="F:ATP hydrolysis activity"/>
    <property type="evidence" value="ECO:0007669"/>
    <property type="project" value="InterPro"/>
</dbReference>
<evidence type="ECO:0000259" key="4">
    <source>
        <dbReference type="PROSITE" id="PS50043"/>
    </source>
</evidence>
<reference evidence="5" key="1">
    <citation type="submission" date="2020-12" db="EMBL/GenBank/DDBJ databases">
        <title>PHA producing bacteria isolated from mangrove.</title>
        <authorList>
            <person name="Zheng W."/>
            <person name="Yu S."/>
            <person name="Huang Y."/>
        </authorList>
    </citation>
    <scope>NUCLEOTIDE SEQUENCE</scope>
    <source>
        <strain evidence="5">GN8-5</strain>
    </source>
</reference>
<dbReference type="PROSITE" id="PS50043">
    <property type="entry name" value="HTH_LUXR_2"/>
    <property type="match status" value="1"/>
</dbReference>
<comment type="caution">
    <text evidence="5">The sequence shown here is derived from an EMBL/GenBank/DDBJ whole genome shotgun (WGS) entry which is preliminary data.</text>
</comment>
<evidence type="ECO:0000313" key="6">
    <source>
        <dbReference type="Proteomes" id="UP000664385"/>
    </source>
</evidence>
<dbReference type="Gene3D" id="1.10.10.10">
    <property type="entry name" value="Winged helix-like DNA-binding domain superfamily/Winged helix DNA-binding domain"/>
    <property type="match status" value="1"/>
</dbReference>
<name>A0A939IVA6_9MICO</name>